<keyword evidence="3" id="KW-1185">Reference proteome</keyword>
<dbReference type="Proteomes" id="UP001054902">
    <property type="component" value="Unassembled WGS sequence"/>
</dbReference>
<reference evidence="2 3" key="1">
    <citation type="journal article" date="2021" name="Sci. Rep.">
        <title>The genome of the diatom Chaetoceros tenuissimus carries an ancient integrated fragment of an extant virus.</title>
        <authorList>
            <person name="Hongo Y."/>
            <person name="Kimura K."/>
            <person name="Takaki Y."/>
            <person name="Yoshida Y."/>
            <person name="Baba S."/>
            <person name="Kobayashi G."/>
            <person name="Nagasaki K."/>
            <person name="Hano T."/>
            <person name="Tomaru Y."/>
        </authorList>
    </citation>
    <scope>NUCLEOTIDE SEQUENCE [LARGE SCALE GENOMIC DNA]</scope>
    <source>
        <strain evidence="2 3">NIES-3715</strain>
    </source>
</reference>
<accession>A0AAD3HAU1</accession>
<name>A0AAD3HAU1_9STRA</name>
<keyword evidence="1" id="KW-0472">Membrane</keyword>
<feature type="transmembrane region" description="Helical" evidence="1">
    <location>
        <begin position="135"/>
        <end position="156"/>
    </location>
</feature>
<feature type="transmembrane region" description="Helical" evidence="1">
    <location>
        <begin position="104"/>
        <end position="123"/>
    </location>
</feature>
<gene>
    <name evidence="2" type="ORF">CTEN210_13508</name>
</gene>
<sequence length="235" mass="26658">MSNTSSEQLGNSTKILLAITTFTKLGFGIFYLAGSVHYHYGNHRIHLYQLCESIGRQYYDPNVGEYRGDWMCTDDVRGGLFVTGSISLLISIIFAAFIDIERNIYRTISQFIGGAFILIPPIGDWLQFGYHRYDVIITQSNFKACFWIVGGLLMALCESHRSHRLRLAGKLTIITYALSLTGSLLFMIYGILRIDKVAFNIVEYDDEFVEYWNMSAGALISASYMQSCIRLQSTK</sequence>
<feature type="transmembrane region" description="Helical" evidence="1">
    <location>
        <begin position="168"/>
        <end position="191"/>
    </location>
</feature>
<evidence type="ECO:0000256" key="1">
    <source>
        <dbReference type="SAM" id="Phobius"/>
    </source>
</evidence>
<evidence type="ECO:0000313" key="3">
    <source>
        <dbReference type="Proteomes" id="UP001054902"/>
    </source>
</evidence>
<dbReference type="EMBL" id="BLLK01000057">
    <property type="protein sequence ID" value="GFH57032.1"/>
    <property type="molecule type" value="Genomic_DNA"/>
</dbReference>
<proteinExistence type="predicted"/>
<feature type="transmembrane region" description="Helical" evidence="1">
    <location>
        <begin position="78"/>
        <end position="97"/>
    </location>
</feature>
<protein>
    <submittedName>
        <fullName evidence="2">Uncharacterized protein</fullName>
    </submittedName>
</protein>
<dbReference type="AlphaFoldDB" id="A0AAD3HAU1"/>
<organism evidence="2 3">
    <name type="scientific">Chaetoceros tenuissimus</name>
    <dbReference type="NCBI Taxonomy" id="426638"/>
    <lineage>
        <taxon>Eukaryota</taxon>
        <taxon>Sar</taxon>
        <taxon>Stramenopiles</taxon>
        <taxon>Ochrophyta</taxon>
        <taxon>Bacillariophyta</taxon>
        <taxon>Coscinodiscophyceae</taxon>
        <taxon>Chaetocerotophycidae</taxon>
        <taxon>Chaetocerotales</taxon>
        <taxon>Chaetocerotaceae</taxon>
        <taxon>Chaetoceros</taxon>
    </lineage>
</organism>
<evidence type="ECO:0000313" key="2">
    <source>
        <dbReference type="EMBL" id="GFH57032.1"/>
    </source>
</evidence>
<keyword evidence="1" id="KW-0812">Transmembrane</keyword>
<keyword evidence="1" id="KW-1133">Transmembrane helix</keyword>
<feature type="transmembrane region" description="Helical" evidence="1">
    <location>
        <begin position="15"/>
        <end position="34"/>
    </location>
</feature>
<comment type="caution">
    <text evidence="2">The sequence shown here is derived from an EMBL/GenBank/DDBJ whole genome shotgun (WGS) entry which is preliminary data.</text>
</comment>